<organism evidence="6 7">
    <name type="scientific">Huso huso</name>
    <name type="common">Beluga</name>
    <name type="synonym">Acipenser huso</name>
    <dbReference type="NCBI Taxonomy" id="61971"/>
    <lineage>
        <taxon>Eukaryota</taxon>
        <taxon>Metazoa</taxon>
        <taxon>Chordata</taxon>
        <taxon>Craniata</taxon>
        <taxon>Vertebrata</taxon>
        <taxon>Euteleostomi</taxon>
        <taxon>Actinopterygii</taxon>
        <taxon>Chondrostei</taxon>
        <taxon>Acipenseriformes</taxon>
        <taxon>Acipenseridae</taxon>
        <taxon>Huso</taxon>
    </lineage>
</organism>
<sequence length="371" mass="40800">MAGQEGRKEEQKRSFFFFMSKESSRRKGSSSAFDLEKETDLRFSVLQDEAANKRVLTRCSAGAAPCVAYVSRDTPMLLYLNTHAALEQMRQQADREGERGPRVMVVGPTDVGKSTLCRLLLNYAVRVGRRPTLVELDVGQGSISLPGTVGALCIERPADVEEGYSVQAPLVYHFGSTSPGTNIKLYNKVRGGEGRENQTNIKLYNKVRGGGERIKPTSNCTTRSPSSPPPLLLPLPQWWALKDYRRETGRRCVNTWVLGFLPQGPFSGKHLQDRGPHHPRLLPAARHVPGGQPAQAGARDPRARPRTPPPERQHGRGGRGGPRDREQRGGVRRGDRRGPGEAGPHRAVPRAQAAAQEHPAHHGHPLHGPQV</sequence>
<evidence type="ECO:0000259" key="4">
    <source>
        <dbReference type="Pfam" id="PF16573"/>
    </source>
</evidence>
<evidence type="ECO:0000313" key="6">
    <source>
        <dbReference type="EMBL" id="KAK6468614.1"/>
    </source>
</evidence>
<feature type="compositionally biased region" description="Basic and acidic residues" evidence="3">
    <location>
        <begin position="321"/>
        <end position="339"/>
    </location>
</feature>
<dbReference type="Gene3D" id="3.40.50.300">
    <property type="entry name" value="P-loop containing nucleotide triphosphate hydrolases"/>
    <property type="match status" value="1"/>
</dbReference>
<dbReference type="EMBL" id="JAHFZB010000043">
    <property type="protein sequence ID" value="KAK6468614.1"/>
    <property type="molecule type" value="Genomic_DNA"/>
</dbReference>
<proteinExistence type="predicted"/>
<keyword evidence="1" id="KW-0547">Nucleotide-binding</keyword>
<dbReference type="SUPFAM" id="SSF52540">
    <property type="entry name" value="P-loop containing nucleoside triphosphate hydrolases"/>
    <property type="match status" value="1"/>
</dbReference>
<feature type="region of interest" description="Disordered" evidence="3">
    <location>
        <begin position="265"/>
        <end position="371"/>
    </location>
</feature>
<feature type="non-terminal residue" evidence="6">
    <location>
        <position position="371"/>
    </location>
</feature>
<protein>
    <submittedName>
        <fullName evidence="6">Polyribonucleotide 5'-hydroxyl-kinase Clp1 isoform X1</fullName>
    </submittedName>
</protein>
<dbReference type="PANTHER" id="PTHR12755">
    <property type="entry name" value="CLEAVAGE/POLYADENYLATION FACTOR IA SUBUNIT CLP1P"/>
    <property type="match status" value="1"/>
</dbReference>
<accession>A0ABR0Y836</accession>
<dbReference type="Proteomes" id="UP001369086">
    <property type="component" value="Unassembled WGS sequence"/>
</dbReference>
<feature type="domain" description="Clp1 N-terminal" evidence="4">
    <location>
        <begin position="67"/>
        <end position="93"/>
    </location>
</feature>
<evidence type="ECO:0000313" key="7">
    <source>
        <dbReference type="Proteomes" id="UP001369086"/>
    </source>
</evidence>
<feature type="domain" description="Clp1 P-loop" evidence="5">
    <location>
        <begin position="107"/>
        <end position="189"/>
    </location>
</feature>
<evidence type="ECO:0000259" key="5">
    <source>
        <dbReference type="Pfam" id="PF16575"/>
    </source>
</evidence>
<dbReference type="InterPro" id="IPR032324">
    <property type="entry name" value="Clp1_N"/>
</dbReference>
<dbReference type="PANTHER" id="PTHR12755:SF6">
    <property type="entry name" value="POLYRIBONUCLEOTIDE 5'-HYDROXYL-KINASE CLP1"/>
    <property type="match status" value="1"/>
</dbReference>
<evidence type="ECO:0000256" key="1">
    <source>
        <dbReference type="ARBA" id="ARBA00022741"/>
    </source>
</evidence>
<evidence type="ECO:0000256" key="2">
    <source>
        <dbReference type="ARBA" id="ARBA00022840"/>
    </source>
</evidence>
<dbReference type="InterPro" id="IPR032319">
    <property type="entry name" value="CLP1_P"/>
</dbReference>
<keyword evidence="2" id="KW-0067">ATP-binding</keyword>
<comment type="caution">
    <text evidence="6">The sequence shown here is derived from an EMBL/GenBank/DDBJ whole genome shotgun (WGS) entry which is preliminary data.</text>
</comment>
<keyword evidence="7" id="KW-1185">Reference proteome</keyword>
<name>A0ABR0Y836_HUSHU</name>
<dbReference type="Pfam" id="PF16573">
    <property type="entry name" value="CLP1_N"/>
    <property type="match status" value="1"/>
</dbReference>
<dbReference type="InterPro" id="IPR027417">
    <property type="entry name" value="P-loop_NTPase"/>
</dbReference>
<dbReference type="InterPro" id="IPR045116">
    <property type="entry name" value="Clp1/Grc3"/>
</dbReference>
<feature type="compositionally biased region" description="Basic and acidic residues" evidence="3">
    <location>
        <begin position="299"/>
        <end position="314"/>
    </location>
</feature>
<gene>
    <name evidence="6" type="ORF">HHUSO_G33393</name>
</gene>
<evidence type="ECO:0000256" key="3">
    <source>
        <dbReference type="SAM" id="MobiDB-lite"/>
    </source>
</evidence>
<reference evidence="6 7" key="1">
    <citation type="submission" date="2021-05" db="EMBL/GenBank/DDBJ databases">
        <authorList>
            <person name="Zahm M."/>
            <person name="Klopp C."/>
            <person name="Cabau C."/>
            <person name="Kuhl H."/>
            <person name="Suciu R."/>
            <person name="Ciorpac M."/>
            <person name="Holostenco D."/>
            <person name="Gessner J."/>
            <person name="Wuertz S."/>
            <person name="Hohne C."/>
            <person name="Stock M."/>
            <person name="Gislard M."/>
            <person name="Lluch J."/>
            <person name="Milhes M."/>
            <person name="Lampietro C."/>
            <person name="Lopez Roques C."/>
            <person name="Donnadieu C."/>
            <person name="Du K."/>
            <person name="Schartl M."/>
            <person name="Guiguen Y."/>
        </authorList>
    </citation>
    <scope>NUCLEOTIDE SEQUENCE [LARGE SCALE GENOMIC DNA]</scope>
    <source>
        <strain evidence="6">Hh-F2</strain>
        <tissue evidence="6">Blood</tissue>
    </source>
</reference>
<dbReference type="Pfam" id="PF16575">
    <property type="entry name" value="CLP1_P"/>
    <property type="match status" value="1"/>
</dbReference>